<reference evidence="8 9" key="1">
    <citation type="submission" date="2023-09" db="EMBL/GenBank/DDBJ databases">
        <title>Nesidiocoris tenuis whole genome shotgun sequence.</title>
        <authorList>
            <person name="Shibata T."/>
            <person name="Shimoda M."/>
            <person name="Kobayashi T."/>
            <person name="Uehara T."/>
        </authorList>
    </citation>
    <scope>NUCLEOTIDE SEQUENCE [LARGE SCALE GENOMIC DNA]</scope>
    <source>
        <strain evidence="8 9">Japan</strain>
    </source>
</reference>
<evidence type="ECO:0000256" key="6">
    <source>
        <dbReference type="SAM" id="Coils"/>
    </source>
</evidence>
<keyword evidence="3 5" id="KW-1133">Transmembrane helix</keyword>
<protein>
    <recommendedName>
        <fullName evidence="5">Secretory carrier-associated membrane protein</fullName>
        <shortName evidence="5">Secretory carrier membrane protein</shortName>
    </recommendedName>
</protein>
<accession>A0ABN7BCN0</accession>
<proteinExistence type="inferred from homology"/>
<comment type="subcellular location">
    <subcellularLocation>
        <location evidence="1 5">Membrane</location>
        <topology evidence="1 5">Multi-pass membrane protein</topology>
    </subcellularLocation>
</comment>
<feature type="transmembrane region" description="Helical" evidence="5">
    <location>
        <begin position="171"/>
        <end position="193"/>
    </location>
</feature>
<keyword evidence="4 5" id="KW-0472">Membrane</keyword>
<dbReference type="Proteomes" id="UP001307889">
    <property type="component" value="Chromosome 13"/>
</dbReference>
<sequence>MSQFDDNPFGPPTVDNPFADPSVTQVTQQSSSVQRGLEEFNPFADQPNLHTTNVRGAANPPGYNVPREAMNQPAVMATTEEPPPAYNRSAQQTATMTPADFQAALNRRQEELERKAAELQRREEELRNAPYNVRRNNWPPLPENCCGLEPCFYQDINIEIPVDFQTVVRQLYYVWIFHTLLLFANVIGTLAALLHRGAFSMFGLSIIYTLLLTPFSFLCWYRPGYKAFRSDSSFNFMVFFFLFFFQFIITTIQAMGFKDGGSCGIIIALSSFDGTVGGIITGIISMMIAIGFVTAAFLDIIMLSKVHRIYRSSGASMAKAQAEFTSEFLKNEHVRGAATSAATAAMQSQFQPQRSPPSRFP</sequence>
<keyword evidence="5" id="KW-0813">Transport</keyword>
<evidence type="ECO:0000256" key="3">
    <source>
        <dbReference type="ARBA" id="ARBA00022989"/>
    </source>
</evidence>
<organism evidence="8 9">
    <name type="scientific">Nesidiocoris tenuis</name>
    <dbReference type="NCBI Taxonomy" id="355587"/>
    <lineage>
        <taxon>Eukaryota</taxon>
        <taxon>Metazoa</taxon>
        <taxon>Ecdysozoa</taxon>
        <taxon>Arthropoda</taxon>
        <taxon>Hexapoda</taxon>
        <taxon>Insecta</taxon>
        <taxon>Pterygota</taxon>
        <taxon>Neoptera</taxon>
        <taxon>Paraneoptera</taxon>
        <taxon>Hemiptera</taxon>
        <taxon>Heteroptera</taxon>
        <taxon>Panheteroptera</taxon>
        <taxon>Cimicomorpha</taxon>
        <taxon>Miridae</taxon>
        <taxon>Dicyphina</taxon>
        <taxon>Nesidiocoris</taxon>
    </lineage>
</organism>
<feature type="region of interest" description="Disordered" evidence="7">
    <location>
        <begin position="1"/>
        <end position="67"/>
    </location>
</feature>
<feature type="transmembrane region" description="Helical" evidence="5">
    <location>
        <begin position="276"/>
        <end position="301"/>
    </location>
</feature>
<gene>
    <name evidence="8" type="ORF">NTJ_14827</name>
</gene>
<evidence type="ECO:0000256" key="4">
    <source>
        <dbReference type="ARBA" id="ARBA00023136"/>
    </source>
</evidence>
<comment type="similarity">
    <text evidence="5">Belongs to the SCAMP family.</text>
</comment>
<keyword evidence="6" id="KW-0175">Coiled coil</keyword>
<dbReference type="PANTHER" id="PTHR10687:SF2">
    <property type="entry name" value="SECRETORY CARRIER-ASSOCIATED MEMBRANE PROTEIN"/>
    <property type="match status" value="1"/>
</dbReference>
<feature type="coiled-coil region" evidence="6">
    <location>
        <begin position="102"/>
        <end position="129"/>
    </location>
</feature>
<keyword evidence="9" id="KW-1185">Reference proteome</keyword>
<feature type="transmembrane region" description="Helical" evidence="5">
    <location>
        <begin position="233"/>
        <end position="256"/>
    </location>
</feature>
<keyword evidence="2 5" id="KW-0812">Transmembrane</keyword>
<evidence type="ECO:0000313" key="8">
    <source>
        <dbReference type="EMBL" id="BET02009.1"/>
    </source>
</evidence>
<evidence type="ECO:0000256" key="1">
    <source>
        <dbReference type="ARBA" id="ARBA00004141"/>
    </source>
</evidence>
<feature type="transmembrane region" description="Helical" evidence="5">
    <location>
        <begin position="199"/>
        <end position="221"/>
    </location>
</feature>
<evidence type="ECO:0000256" key="2">
    <source>
        <dbReference type="ARBA" id="ARBA00022692"/>
    </source>
</evidence>
<dbReference type="PANTHER" id="PTHR10687">
    <property type="entry name" value="SECRETORY CARRIER-ASSOCIATED MEMBRANE PROTEIN SCAMP"/>
    <property type="match status" value="1"/>
</dbReference>
<dbReference type="Pfam" id="PF04144">
    <property type="entry name" value="SCAMP"/>
    <property type="match status" value="1"/>
</dbReference>
<evidence type="ECO:0000256" key="5">
    <source>
        <dbReference type="RuleBase" id="RU363122"/>
    </source>
</evidence>
<dbReference type="InterPro" id="IPR007273">
    <property type="entry name" value="SCAMP"/>
</dbReference>
<dbReference type="EMBL" id="AP028921">
    <property type="protein sequence ID" value="BET02009.1"/>
    <property type="molecule type" value="Genomic_DNA"/>
</dbReference>
<name>A0ABN7BCN0_9HEMI</name>
<evidence type="ECO:0000313" key="9">
    <source>
        <dbReference type="Proteomes" id="UP001307889"/>
    </source>
</evidence>
<feature type="compositionally biased region" description="Low complexity" evidence="7">
    <location>
        <begin position="22"/>
        <end position="34"/>
    </location>
</feature>
<evidence type="ECO:0000256" key="7">
    <source>
        <dbReference type="SAM" id="MobiDB-lite"/>
    </source>
</evidence>